<name>A0A7Y9RV94_9ACTN</name>
<protein>
    <submittedName>
        <fullName evidence="1">Uncharacterized protein</fullName>
    </submittedName>
</protein>
<dbReference type="Proteomes" id="UP000544110">
    <property type="component" value="Unassembled WGS sequence"/>
</dbReference>
<organism evidence="1 2">
    <name type="scientific">Nocardioides perillae</name>
    <dbReference type="NCBI Taxonomy" id="1119534"/>
    <lineage>
        <taxon>Bacteria</taxon>
        <taxon>Bacillati</taxon>
        <taxon>Actinomycetota</taxon>
        <taxon>Actinomycetes</taxon>
        <taxon>Propionibacteriales</taxon>
        <taxon>Nocardioidaceae</taxon>
        <taxon>Nocardioides</taxon>
    </lineage>
</organism>
<dbReference type="EMBL" id="JACCAC010000001">
    <property type="protein sequence ID" value="NYG55238.1"/>
    <property type="molecule type" value="Genomic_DNA"/>
</dbReference>
<dbReference type="InterPro" id="IPR046646">
    <property type="entry name" value="DUF6758"/>
</dbReference>
<sequence length="232" mass="23205">MPLVAGCPRCASPVTEWDATWACSDHGPVTPLWRPRAASYDDFAEALRRAAPVPTYLPWPMSPGWSVSDFGVVAAGSAGDGGAGVGVGAGAGAGAGAGGGALATVTCCSGTSELDGPVDVFVVAEEPGTGVGGRCAGLPVSDPGPLLSDGPPTVKVRIGSQAVPLWPVSTSDAGGDLDRSVVAGEAGGRWLWMVLRPASAILLLRDDWILADVSGIGAPLLEMPFGGPPPPW</sequence>
<keyword evidence="2" id="KW-1185">Reference proteome</keyword>
<gene>
    <name evidence="1" type="ORF">BJ989_001542</name>
</gene>
<dbReference type="AlphaFoldDB" id="A0A7Y9RV94"/>
<proteinExistence type="predicted"/>
<evidence type="ECO:0000313" key="2">
    <source>
        <dbReference type="Proteomes" id="UP000544110"/>
    </source>
</evidence>
<evidence type="ECO:0000313" key="1">
    <source>
        <dbReference type="EMBL" id="NYG55238.1"/>
    </source>
</evidence>
<dbReference type="RefSeq" id="WP_179517721.1">
    <property type="nucleotide sequence ID" value="NZ_JACCAC010000001.1"/>
</dbReference>
<accession>A0A7Y9RV94</accession>
<dbReference type="Pfam" id="PF20544">
    <property type="entry name" value="DUF6758"/>
    <property type="match status" value="1"/>
</dbReference>
<comment type="caution">
    <text evidence="1">The sequence shown here is derived from an EMBL/GenBank/DDBJ whole genome shotgun (WGS) entry which is preliminary data.</text>
</comment>
<reference evidence="1 2" key="1">
    <citation type="submission" date="2020-07" db="EMBL/GenBank/DDBJ databases">
        <title>Sequencing the genomes of 1000 actinobacteria strains.</title>
        <authorList>
            <person name="Klenk H.-P."/>
        </authorList>
    </citation>
    <scope>NUCLEOTIDE SEQUENCE [LARGE SCALE GENOMIC DNA]</scope>
    <source>
        <strain evidence="1 2">DSM 24552</strain>
    </source>
</reference>